<dbReference type="RefSeq" id="WP_059056960.1">
    <property type="nucleotide sequence ID" value="NZ_CEML01000001.1"/>
</dbReference>
<keyword evidence="1" id="KW-0597">Phosphoprotein</keyword>
<gene>
    <name evidence="3" type="ORF">HHUB_2521</name>
</gene>
<dbReference type="InterPro" id="IPR052893">
    <property type="entry name" value="TCS_response_regulator"/>
</dbReference>
<reference evidence="4" key="1">
    <citation type="journal article" date="2016" name="Environ. Microbiol.">
        <title>The complete genome of a viable archaeum isolated from 123-million-year-old rock salt.</title>
        <authorList>
            <person name="Jaakkola S.T."/>
            <person name="Pfeiffer F."/>
            <person name="Ravantti J.J."/>
            <person name="Guo Q."/>
            <person name="Liu Y."/>
            <person name="Chen X."/>
            <person name="Ma H."/>
            <person name="Yang C."/>
            <person name="Oksanen H.M."/>
            <person name="Bamford D.H."/>
        </authorList>
    </citation>
    <scope>NUCLEOTIDE SEQUENCE</scope>
    <source>
        <strain evidence="4">JI20-1</strain>
    </source>
</reference>
<dbReference type="PANTHER" id="PTHR44520">
    <property type="entry name" value="RESPONSE REGULATOR RCP1-RELATED"/>
    <property type="match status" value="1"/>
</dbReference>
<organism evidence="3 4">
    <name type="scientific">Halobacterium hubeiense</name>
    <dbReference type="NCBI Taxonomy" id="1407499"/>
    <lineage>
        <taxon>Archaea</taxon>
        <taxon>Methanobacteriati</taxon>
        <taxon>Methanobacteriota</taxon>
        <taxon>Stenosarchaea group</taxon>
        <taxon>Halobacteria</taxon>
        <taxon>Halobacteriales</taxon>
        <taxon>Halobacteriaceae</taxon>
        <taxon>Halobacterium</taxon>
    </lineage>
</organism>
<keyword evidence="4" id="KW-1185">Reference proteome</keyword>
<sequence length="150" mass="16899">MIEHRDGDPVDILLVEDNPGDVRLTREAFAEAHINNDLHDVNDGEAALDFLHQRGDHADAPRPDLILLDLNLPKVDGLDVLEAVKSDDDLRTIPVVVLTSSEAEEDVARSYEQHTNAYLTKPIDPNEFVDVIRSFERFWLTLVELPPTPE</sequence>
<accession>A0A0U5H3J2</accession>
<dbReference type="AlphaFoldDB" id="A0A0U5H3J2"/>
<dbReference type="Proteomes" id="UP000066737">
    <property type="component" value="Chromosome I"/>
</dbReference>
<evidence type="ECO:0000259" key="2">
    <source>
        <dbReference type="PROSITE" id="PS50110"/>
    </source>
</evidence>
<dbReference type="Pfam" id="PF00072">
    <property type="entry name" value="Response_reg"/>
    <property type="match status" value="1"/>
</dbReference>
<feature type="modified residue" description="4-aspartylphosphate" evidence="1">
    <location>
        <position position="69"/>
    </location>
</feature>
<evidence type="ECO:0000313" key="4">
    <source>
        <dbReference type="Proteomes" id="UP000066737"/>
    </source>
</evidence>
<dbReference type="EMBL" id="LN831302">
    <property type="protein sequence ID" value="CQH57358.1"/>
    <property type="molecule type" value="Genomic_DNA"/>
</dbReference>
<name>A0A0U5H3J2_9EURY</name>
<dbReference type="CDD" id="cd17557">
    <property type="entry name" value="REC_Rcp-like"/>
    <property type="match status" value="1"/>
</dbReference>
<dbReference type="KEGG" id="hhb:Hhub_2521"/>
<evidence type="ECO:0000313" key="3">
    <source>
        <dbReference type="EMBL" id="CQH57358.1"/>
    </source>
</evidence>
<dbReference type="SMART" id="SM00448">
    <property type="entry name" value="REC"/>
    <property type="match status" value="1"/>
</dbReference>
<evidence type="ECO:0000256" key="1">
    <source>
        <dbReference type="PROSITE-ProRule" id="PRU00169"/>
    </source>
</evidence>
<dbReference type="OrthoDB" id="9652at2157"/>
<feature type="domain" description="Response regulatory" evidence="2">
    <location>
        <begin position="11"/>
        <end position="136"/>
    </location>
</feature>
<dbReference type="STRING" id="1407499.HHUB_2521"/>
<dbReference type="SUPFAM" id="SSF52172">
    <property type="entry name" value="CheY-like"/>
    <property type="match status" value="1"/>
</dbReference>
<dbReference type="PROSITE" id="PS50110">
    <property type="entry name" value="RESPONSE_REGULATORY"/>
    <property type="match status" value="1"/>
</dbReference>
<dbReference type="GO" id="GO:0000160">
    <property type="term" value="P:phosphorelay signal transduction system"/>
    <property type="evidence" value="ECO:0007669"/>
    <property type="project" value="InterPro"/>
</dbReference>
<proteinExistence type="predicted"/>
<dbReference type="InterPro" id="IPR011006">
    <property type="entry name" value="CheY-like_superfamily"/>
</dbReference>
<dbReference type="GeneID" id="26659157"/>
<protein>
    <submittedName>
        <fullName evidence="3">Receiver box response regulator</fullName>
    </submittedName>
</protein>
<dbReference type="InterPro" id="IPR001789">
    <property type="entry name" value="Sig_transdc_resp-reg_receiver"/>
</dbReference>
<dbReference type="Gene3D" id="3.40.50.2300">
    <property type="match status" value="1"/>
</dbReference>
<dbReference type="PANTHER" id="PTHR44520:SF2">
    <property type="entry name" value="RESPONSE REGULATOR RCP1"/>
    <property type="match status" value="1"/>
</dbReference>